<feature type="domain" description="DNA methylase adenine-specific" evidence="2">
    <location>
        <begin position="279"/>
        <end position="418"/>
    </location>
</feature>
<gene>
    <name evidence="3" type="ORF">MRX98_12775</name>
</gene>
<dbReference type="EMBL" id="JALJRB010000013">
    <property type="protein sequence ID" value="MCJ8501452.1"/>
    <property type="molecule type" value="Genomic_DNA"/>
</dbReference>
<keyword evidence="3" id="KW-0489">Methyltransferase</keyword>
<dbReference type="PANTHER" id="PTHR42998:SF1">
    <property type="entry name" value="TYPE I RESTRICTION ENZYME HINDI METHYLASE SUBUNIT"/>
    <property type="match status" value="1"/>
</dbReference>
<evidence type="ECO:0000259" key="2">
    <source>
        <dbReference type="Pfam" id="PF02384"/>
    </source>
</evidence>
<protein>
    <submittedName>
        <fullName evidence="3">SAM-dependent methyltransferase</fullName>
    </submittedName>
</protein>
<proteinExistence type="inferred from homology"/>
<dbReference type="PANTHER" id="PTHR42998">
    <property type="entry name" value="TYPE I RESTRICTION ENZYME HINDVIIP M PROTEIN-RELATED"/>
    <property type="match status" value="1"/>
</dbReference>
<dbReference type="GO" id="GO:0008170">
    <property type="term" value="F:N-methyltransferase activity"/>
    <property type="evidence" value="ECO:0007669"/>
    <property type="project" value="InterPro"/>
</dbReference>
<dbReference type="AlphaFoldDB" id="A0AA41R1Y7"/>
<comment type="caution">
    <text evidence="3">The sequence shown here is derived from an EMBL/GenBank/DDBJ whole genome shotgun (WGS) entry which is preliminary data.</text>
</comment>
<dbReference type="Proteomes" id="UP001165427">
    <property type="component" value="Unassembled WGS sequence"/>
</dbReference>
<dbReference type="InterPro" id="IPR052916">
    <property type="entry name" value="Type-I_RE_MTase_Subunit"/>
</dbReference>
<reference evidence="3" key="1">
    <citation type="submission" date="2022-04" db="EMBL/GenBank/DDBJ databases">
        <title>Desulfatitalea alkaliphila sp. nov., a novel anaerobic sulfate-reducing bacterium isolated from terrestrial mud volcano, Taman Peninsula, Russia.</title>
        <authorList>
            <person name="Khomyakova M.A."/>
            <person name="Merkel A.Y."/>
            <person name="Slobodkin A.I."/>
        </authorList>
    </citation>
    <scope>NUCLEOTIDE SEQUENCE</scope>
    <source>
        <strain evidence="3">M08but</strain>
    </source>
</reference>
<dbReference type="RefSeq" id="WP_246909138.1">
    <property type="nucleotide sequence ID" value="NZ_JALJRB010000013.1"/>
</dbReference>
<dbReference type="Gene3D" id="3.40.50.150">
    <property type="entry name" value="Vaccinia Virus protein VP39"/>
    <property type="match status" value="1"/>
</dbReference>
<dbReference type="GO" id="GO:0003677">
    <property type="term" value="F:DNA binding"/>
    <property type="evidence" value="ECO:0007669"/>
    <property type="project" value="InterPro"/>
</dbReference>
<dbReference type="SUPFAM" id="SSF53335">
    <property type="entry name" value="S-adenosyl-L-methionine-dependent methyltransferases"/>
    <property type="match status" value="1"/>
</dbReference>
<dbReference type="InterPro" id="IPR003356">
    <property type="entry name" value="DNA_methylase_A-5"/>
</dbReference>
<keyword evidence="3" id="KW-0808">Transferase</keyword>
<dbReference type="InterPro" id="IPR029063">
    <property type="entry name" value="SAM-dependent_MTases_sf"/>
</dbReference>
<evidence type="ECO:0000313" key="3">
    <source>
        <dbReference type="EMBL" id="MCJ8501452.1"/>
    </source>
</evidence>
<comment type="similarity">
    <text evidence="1">Belongs to the N(4)/N(6)-methyltransferase family.</text>
</comment>
<name>A0AA41R1Y7_9BACT</name>
<accession>A0AA41R1Y7</accession>
<keyword evidence="4" id="KW-1185">Reference proteome</keyword>
<dbReference type="Pfam" id="PF02384">
    <property type="entry name" value="N6_Mtase"/>
    <property type="match status" value="1"/>
</dbReference>
<evidence type="ECO:0000313" key="4">
    <source>
        <dbReference type="Proteomes" id="UP001165427"/>
    </source>
</evidence>
<organism evidence="3 4">
    <name type="scientific">Desulfatitalea alkaliphila</name>
    <dbReference type="NCBI Taxonomy" id="2929485"/>
    <lineage>
        <taxon>Bacteria</taxon>
        <taxon>Pseudomonadati</taxon>
        <taxon>Thermodesulfobacteriota</taxon>
        <taxon>Desulfobacteria</taxon>
        <taxon>Desulfobacterales</taxon>
        <taxon>Desulfosarcinaceae</taxon>
        <taxon>Desulfatitalea</taxon>
    </lineage>
</organism>
<evidence type="ECO:0000256" key="1">
    <source>
        <dbReference type="ARBA" id="ARBA00006594"/>
    </source>
</evidence>
<dbReference type="GO" id="GO:0032259">
    <property type="term" value="P:methylation"/>
    <property type="evidence" value="ECO:0007669"/>
    <property type="project" value="UniProtKB-KW"/>
</dbReference>
<sequence>MKAQEYIKARGIEVTPLDNASVGRLSIDAEFKYAGKRGVVVSPKRGSVSDRYLSLLSNEGVSFVVAEGGSTLSFYEAPPKAGGLHPVRALRPVKAGLFPSQDVFEYLSTLLRQSVKKREAIDAVASNLLVARIADEEAGKEDAWACSISGTVDECSDLISSIKGKLKDADINSEGVLKLCAVLAGFRLKPATPEESARLTDWVARASDDKKCIQGLPLALSPVFQSMGERANSIALVTSAVGAQFSILSGSGNGEVVLENGNQELLSLLQVLYPKASFIDDGYLESKPAKKKDAVVLIPPFGRSIQLKKDAALTSPFFKGNPASKKYPAEYFYLIKVIDQCKPDGLIAVVLPEGILSGASHKAFRDWLLDSVQVLGIVSLPPGFCFSGTGIRCSILFMKKAKQIPADYSISMTELQQEDFDSDVIAATIETIKAAFNPEDRA</sequence>